<gene>
    <name evidence="1" type="ORF">FHR20_001156</name>
</gene>
<proteinExistence type="predicted"/>
<organism evidence="1 2">
    <name type="scientific">Sphingomonas leidyi</name>
    <dbReference type="NCBI Taxonomy" id="68569"/>
    <lineage>
        <taxon>Bacteria</taxon>
        <taxon>Pseudomonadati</taxon>
        <taxon>Pseudomonadota</taxon>
        <taxon>Alphaproteobacteria</taxon>
        <taxon>Sphingomonadales</taxon>
        <taxon>Sphingomonadaceae</taxon>
        <taxon>Sphingomonas</taxon>
    </lineage>
</organism>
<name>A0A7X5UYG8_9SPHN</name>
<comment type="caution">
    <text evidence="1">The sequence shown here is derived from an EMBL/GenBank/DDBJ whole genome shotgun (WGS) entry which is preliminary data.</text>
</comment>
<accession>A0A7X5UYG8</accession>
<sequence>MFALLPWLALILDLLALSLAAGFATRSIAAVAALAGIAVQLAGACPQTEFLPQILDAVALALIGPGAFSGDARLFGRSTIHLPR</sequence>
<reference evidence="1 2" key="1">
    <citation type="submission" date="2020-03" db="EMBL/GenBank/DDBJ databases">
        <title>Genomic Encyclopedia of Type Strains, Phase IV (KMG-IV): sequencing the most valuable type-strain genomes for metagenomic binning, comparative biology and taxonomic classification.</title>
        <authorList>
            <person name="Goeker M."/>
        </authorList>
    </citation>
    <scope>NUCLEOTIDE SEQUENCE [LARGE SCALE GENOMIC DNA]</scope>
    <source>
        <strain evidence="1 2">DSM 4733</strain>
    </source>
</reference>
<protein>
    <submittedName>
        <fullName evidence="1">Putative membrane protein YphA (DoxX/SURF4 family)</fullName>
    </submittedName>
</protein>
<dbReference type="Proteomes" id="UP000564677">
    <property type="component" value="Unassembled WGS sequence"/>
</dbReference>
<dbReference type="AlphaFoldDB" id="A0A7X5UYG8"/>
<keyword evidence="2" id="KW-1185">Reference proteome</keyword>
<evidence type="ECO:0000313" key="1">
    <source>
        <dbReference type="EMBL" id="NIJ64225.1"/>
    </source>
</evidence>
<evidence type="ECO:0000313" key="2">
    <source>
        <dbReference type="Proteomes" id="UP000564677"/>
    </source>
</evidence>
<dbReference type="EMBL" id="JAASQV010000001">
    <property type="protein sequence ID" value="NIJ64225.1"/>
    <property type="molecule type" value="Genomic_DNA"/>
</dbReference>